<dbReference type="InterPro" id="IPR016064">
    <property type="entry name" value="NAD/diacylglycerol_kinase_sf"/>
</dbReference>
<feature type="binding site" evidence="6">
    <location>
        <position position="206"/>
    </location>
    <ligand>
        <name>NAD(+)</name>
        <dbReference type="ChEBI" id="CHEBI:57540"/>
    </ligand>
</feature>
<dbReference type="PANTHER" id="PTHR20275">
    <property type="entry name" value="NAD KINASE"/>
    <property type="match status" value="1"/>
</dbReference>
<accession>A0A511TC01</accession>
<dbReference type="PANTHER" id="PTHR20275:SF0">
    <property type="entry name" value="NAD KINASE"/>
    <property type="match status" value="1"/>
</dbReference>
<keyword evidence="6" id="KW-0547">Nucleotide-binding</keyword>
<dbReference type="GO" id="GO:0005737">
    <property type="term" value="C:cytoplasm"/>
    <property type="evidence" value="ECO:0007669"/>
    <property type="project" value="UniProtKB-SubCell"/>
</dbReference>
<dbReference type="EMBL" id="BJXR01000043">
    <property type="protein sequence ID" value="GEN10972.1"/>
    <property type="molecule type" value="Genomic_DNA"/>
</dbReference>
<keyword evidence="6" id="KW-0067">ATP-binding</keyword>
<comment type="caution">
    <text evidence="6">Lacks conserved residue(s) required for the propagation of feature annotation.</text>
</comment>
<feature type="binding site" evidence="6">
    <location>
        <begin position="104"/>
        <end position="105"/>
    </location>
    <ligand>
        <name>NAD(+)</name>
        <dbReference type="ChEBI" id="CHEBI:57540"/>
    </ligand>
</feature>
<name>A0A511TC01_MYXFU</name>
<keyword evidence="3 6" id="KW-0521">NADP</keyword>
<comment type="similarity">
    <text evidence="6">Belongs to the NAD kinase family.</text>
</comment>
<feature type="active site" description="Proton acceptor" evidence="6">
    <location>
        <position position="104"/>
    </location>
</feature>
<comment type="subcellular location">
    <subcellularLocation>
        <location evidence="6">Cytoplasm</location>
    </subcellularLocation>
</comment>
<dbReference type="GO" id="GO:0006741">
    <property type="term" value="P:NADP+ biosynthetic process"/>
    <property type="evidence" value="ECO:0007669"/>
    <property type="project" value="UniProtKB-UniRule"/>
</dbReference>
<gene>
    <name evidence="6 7" type="primary">nadK</name>
    <name evidence="7" type="ORF">MFU01_60090</name>
</gene>
<protein>
    <recommendedName>
        <fullName evidence="6">NAD kinase</fullName>
        <ecNumber evidence="6">2.7.1.23</ecNumber>
    </recommendedName>
    <alternativeName>
        <fullName evidence="6">ATP-dependent NAD kinase</fullName>
    </alternativeName>
</protein>
<dbReference type="AlphaFoldDB" id="A0A511TC01"/>
<keyword evidence="1 6" id="KW-0808">Transferase</keyword>
<dbReference type="Gene3D" id="2.60.200.30">
    <property type="entry name" value="Probable inorganic polyphosphate/atp-NAD kinase, domain 2"/>
    <property type="match status" value="1"/>
</dbReference>
<reference evidence="7 8" key="1">
    <citation type="submission" date="2019-07" db="EMBL/GenBank/DDBJ databases">
        <title>Whole genome shotgun sequence of Myxococcus fulvus NBRC 100333.</title>
        <authorList>
            <person name="Hosoyama A."/>
            <person name="Uohara A."/>
            <person name="Ohji S."/>
            <person name="Ichikawa N."/>
        </authorList>
    </citation>
    <scope>NUCLEOTIDE SEQUENCE [LARGE SCALE GENOMIC DNA]</scope>
    <source>
        <strain evidence="7 8">NBRC 100333</strain>
    </source>
</reference>
<feature type="binding site" evidence="6">
    <location>
        <position position="208"/>
    </location>
    <ligand>
        <name>NAD(+)</name>
        <dbReference type="ChEBI" id="CHEBI:57540"/>
    </ligand>
</feature>
<feature type="binding site" evidence="6">
    <location>
        <position position="278"/>
    </location>
    <ligand>
        <name>NAD(+)</name>
        <dbReference type="ChEBI" id="CHEBI:57540"/>
    </ligand>
</feature>
<evidence type="ECO:0000256" key="6">
    <source>
        <dbReference type="HAMAP-Rule" id="MF_00361"/>
    </source>
</evidence>
<comment type="function">
    <text evidence="6">Involved in the regulation of the intracellular balance of NAD and NADP, and is a key enzyme in the biosynthesis of NADP. Catalyzes specifically the phosphorylation on 2'-hydroxyl of the adenosine moiety of NAD to yield NADP.</text>
</comment>
<dbReference type="GO" id="GO:0003951">
    <property type="term" value="F:NAD+ kinase activity"/>
    <property type="evidence" value="ECO:0007669"/>
    <property type="project" value="UniProtKB-UniRule"/>
</dbReference>
<keyword evidence="4 6" id="KW-0520">NAD</keyword>
<evidence type="ECO:0000256" key="3">
    <source>
        <dbReference type="ARBA" id="ARBA00022857"/>
    </source>
</evidence>
<dbReference type="Proteomes" id="UP000321514">
    <property type="component" value="Unassembled WGS sequence"/>
</dbReference>
<evidence type="ECO:0000256" key="1">
    <source>
        <dbReference type="ARBA" id="ARBA00022679"/>
    </source>
</evidence>
<dbReference type="Gene3D" id="3.40.50.10330">
    <property type="entry name" value="Probable inorganic polyphosphate/atp-NAD kinase, domain 1"/>
    <property type="match status" value="1"/>
</dbReference>
<feature type="binding site" evidence="6">
    <location>
        <begin position="219"/>
        <end position="224"/>
    </location>
    <ligand>
        <name>NAD(+)</name>
        <dbReference type="ChEBI" id="CHEBI:57540"/>
    </ligand>
</feature>
<proteinExistence type="inferred from homology"/>
<keyword evidence="6" id="KW-0963">Cytoplasm</keyword>
<dbReference type="GO" id="GO:0051287">
    <property type="term" value="F:NAD binding"/>
    <property type="evidence" value="ECO:0007669"/>
    <property type="project" value="UniProtKB-ARBA"/>
</dbReference>
<dbReference type="GO" id="GO:0019674">
    <property type="term" value="P:NAD+ metabolic process"/>
    <property type="evidence" value="ECO:0007669"/>
    <property type="project" value="InterPro"/>
</dbReference>
<dbReference type="InterPro" id="IPR002504">
    <property type="entry name" value="NADK"/>
</dbReference>
<dbReference type="InterPro" id="IPR017437">
    <property type="entry name" value="ATP-NAD_kinase_PpnK-typ_C"/>
</dbReference>
<dbReference type="SUPFAM" id="SSF111331">
    <property type="entry name" value="NAD kinase/diacylglycerol kinase-like"/>
    <property type="match status" value="1"/>
</dbReference>
<comment type="catalytic activity">
    <reaction evidence="5 6">
        <text>NAD(+) + ATP = ADP + NADP(+) + H(+)</text>
        <dbReference type="Rhea" id="RHEA:18629"/>
        <dbReference type="ChEBI" id="CHEBI:15378"/>
        <dbReference type="ChEBI" id="CHEBI:30616"/>
        <dbReference type="ChEBI" id="CHEBI:57540"/>
        <dbReference type="ChEBI" id="CHEBI:58349"/>
        <dbReference type="ChEBI" id="CHEBI:456216"/>
        <dbReference type="EC" id="2.7.1.23"/>
    </reaction>
</comment>
<dbReference type="STRING" id="1334629.MFUL124B02_31755"/>
<dbReference type="Pfam" id="PF01513">
    <property type="entry name" value="NAD_kinase"/>
    <property type="match status" value="1"/>
</dbReference>
<evidence type="ECO:0000313" key="8">
    <source>
        <dbReference type="Proteomes" id="UP000321514"/>
    </source>
</evidence>
<organism evidence="7 8">
    <name type="scientific">Myxococcus fulvus</name>
    <dbReference type="NCBI Taxonomy" id="33"/>
    <lineage>
        <taxon>Bacteria</taxon>
        <taxon>Pseudomonadati</taxon>
        <taxon>Myxococcota</taxon>
        <taxon>Myxococcia</taxon>
        <taxon>Myxococcales</taxon>
        <taxon>Cystobacterineae</taxon>
        <taxon>Myxococcaceae</taxon>
        <taxon>Myxococcus</taxon>
    </lineage>
</organism>
<dbReference type="GO" id="GO:0005524">
    <property type="term" value="F:ATP binding"/>
    <property type="evidence" value="ECO:0007669"/>
    <property type="project" value="UniProtKB-KW"/>
</dbReference>
<sequence>MDPSKLALQRRARRGVCPVGETFDNSGERPGAWLDYEAGCVQTLVIVAKKDNPEAVALASRIRETYPHLTVLGDRSLAHELGWPRVEDRELAARADLTVVLGGDGTLIYAARLLGGRGVPILGVNLGSLGFMTEVPVEELFTTLEEVIAGRFQVDSRMKLTCRLIRGGRVLIEDEILNDVVINKGALARIADHETSIDGVPITTYKADGVILATPTGSTAYSLSAGGPIVHPSVDCTVLSPICSHALTQRSIVVPADRTIRITLRSETADTYLTLDGQTGHGLQGGDCIEVVRSANRVNLVRNPRVAYFSILRQKLHWGER</sequence>
<feature type="binding site" evidence="6">
    <location>
        <begin position="178"/>
        <end position="179"/>
    </location>
    <ligand>
        <name>NAD(+)</name>
        <dbReference type="ChEBI" id="CHEBI:57540"/>
    </ligand>
</feature>
<evidence type="ECO:0000256" key="5">
    <source>
        <dbReference type="ARBA" id="ARBA00047925"/>
    </source>
</evidence>
<feature type="binding site" evidence="6">
    <location>
        <position position="189"/>
    </location>
    <ligand>
        <name>NAD(+)</name>
        <dbReference type="ChEBI" id="CHEBI:57540"/>
    </ligand>
</feature>
<dbReference type="EC" id="2.7.1.23" evidence="6"/>
<evidence type="ECO:0000256" key="2">
    <source>
        <dbReference type="ARBA" id="ARBA00022777"/>
    </source>
</evidence>
<dbReference type="Pfam" id="PF20143">
    <property type="entry name" value="NAD_kinase_C"/>
    <property type="match status" value="1"/>
</dbReference>
<dbReference type="HAMAP" id="MF_00361">
    <property type="entry name" value="NAD_kinase"/>
    <property type="match status" value="1"/>
</dbReference>
<keyword evidence="2 6" id="KW-0418">Kinase</keyword>
<evidence type="ECO:0000313" key="7">
    <source>
        <dbReference type="EMBL" id="GEN10972.1"/>
    </source>
</evidence>
<evidence type="ECO:0000256" key="4">
    <source>
        <dbReference type="ARBA" id="ARBA00023027"/>
    </source>
</evidence>
<comment type="caution">
    <text evidence="7">The sequence shown here is derived from an EMBL/GenBank/DDBJ whole genome shotgun (WGS) entry which is preliminary data.</text>
</comment>
<comment type="cofactor">
    <cofactor evidence="6">
        <name>a divalent metal cation</name>
        <dbReference type="ChEBI" id="CHEBI:60240"/>
    </cofactor>
</comment>
<dbReference type="GO" id="GO:0046872">
    <property type="term" value="F:metal ion binding"/>
    <property type="evidence" value="ECO:0007669"/>
    <property type="project" value="UniProtKB-UniRule"/>
</dbReference>
<dbReference type="InterPro" id="IPR017438">
    <property type="entry name" value="ATP-NAD_kinase_N"/>
</dbReference>